<reference evidence="2 5" key="2">
    <citation type="submission" date="2017-05" db="EMBL/GenBank/DDBJ databases">
        <authorList>
            <person name="Lin X.B."/>
            <person name="Stothard P."/>
            <person name="Tasseva G."/>
            <person name="Walter J."/>
        </authorList>
    </citation>
    <scope>NUCLEOTIDE SEQUENCE [LARGE SCALE GENOMIC DNA]</scope>
    <source>
        <strain evidence="2 5">609u</strain>
    </source>
</reference>
<dbReference type="SUPFAM" id="SSF140931">
    <property type="entry name" value="Fic-like"/>
    <property type="match status" value="1"/>
</dbReference>
<evidence type="ECO:0000313" key="3">
    <source>
        <dbReference type="EMBL" id="OYR93264.1"/>
    </source>
</evidence>
<dbReference type="RefSeq" id="WP_094496819.1">
    <property type="nucleotide sequence ID" value="NZ_NGNV01000002.1"/>
</dbReference>
<dbReference type="EMBL" id="NGNX01000003">
    <property type="protein sequence ID" value="OYR93264.1"/>
    <property type="molecule type" value="Genomic_DNA"/>
</dbReference>
<dbReference type="EMBL" id="NGNV01000002">
    <property type="protein sequence ID" value="OYR89048.1"/>
    <property type="molecule type" value="Genomic_DNA"/>
</dbReference>
<accession>A0A256LIM7</accession>
<gene>
    <name evidence="2" type="ORF">CBF53_00755</name>
    <name evidence="3" type="ORF">CBF70_01340</name>
</gene>
<feature type="domain" description="Fido" evidence="1">
    <location>
        <begin position="79"/>
        <end position="214"/>
    </location>
</feature>
<evidence type="ECO:0000313" key="2">
    <source>
        <dbReference type="EMBL" id="OYR89048.1"/>
    </source>
</evidence>
<reference evidence="4 5" key="3">
    <citation type="submission" date="2017-09" db="EMBL/GenBank/DDBJ databases">
        <title>Tripartite evolution among Lactobacillus johnsonii, Lactobacillus taiwanensis, Lactobacillus reuteri and their rodent host.</title>
        <authorList>
            <person name="Wang T."/>
            <person name="Knowles S."/>
            <person name="Cheng C."/>
        </authorList>
    </citation>
    <scope>NUCLEOTIDE SEQUENCE [LARGE SCALE GENOMIC DNA]</scope>
    <source>
        <strain evidence="3 4">609q</strain>
        <strain evidence="2 5">609u</strain>
    </source>
</reference>
<dbReference type="Pfam" id="PF02661">
    <property type="entry name" value="Fic"/>
    <property type="match status" value="1"/>
</dbReference>
<comment type="caution">
    <text evidence="3">The sequence shown here is derived from an EMBL/GenBank/DDBJ whole genome shotgun (WGS) entry which is preliminary data.</text>
</comment>
<dbReference type="Gene3D" id="1.10.3290.10">
    <property type="entry name" value="Fido-like domain"/>
    <property type="match status" value="1"/>
</dbReference>
<evidence type="ECO:0000313" key="4">
    <source>
        <dbReference type="Proteomes" id="UP000215828"/>
    </source>
</evidence>
<proteinExistence type="predicted"/>
<dbReference type="PROSITE" id="PS51459">
    <property type="entry name" value="FIDO"/>
    <property type="match status" value="1"/>
</dbReference>
<organism evidence="3 4">
    <name type="scientific">Lactobacillus taiwanensis</name>
    <dbReference type="NCBI Taxonomy" id="508451"/>
    <lineage>
        <taxon>Bacteria</taxon>
        <taxon>Bacillati</taxon>
        <taxon>Bacillota</taxon>
        <taxon>Bacilli</taxon>
        <taxon>Lactobacillales</taxon>
        <taxon>Lactobacillaceae</taxon>
        <taxon>Lactobacillus</taxon>
    </lineage>
</organism>
<dbReference type="Proteomes" id="UP000216316">
    <property type="component" value="Unassembled WGS sequence"/>
</dbReference>
<dbReference type="InterPro" id="IPR003812">
    <property type="entry name" value="Fido"/>
</dbReference>
<reference evidence="3 4" key="1">
    <citation type="submission" date="2017-04" db="EMBL/GenBank/DDBJ databases">
        <authorList>
            <person name="Afonso C.L."/>
            <person name="Miller P.J."/>
            <person name="Scott M.A."/>
            <person name="Spackman E."/>
            <person name="Goraichik I."/>
            <person name="Dimitrov K.M."/>
            <person name="Suarez D.L."/>
            <person name="Swayne D.E."/>
        </authorList>
    </citation>
    <scope>NUCLEOTIDE SEQUENCE [LARGE SCALE GENOMIC DNA]</scope>
    <source>
        <strain evidence="3 4">609q</strain>
    </source>
</reference>
<evidence type="ECO:0000259" key="1">
    <source>
        <dbReference type="PROSITE" id="PS51459"/>
    </source>
</evidence>
<name>A0A256LIM7_9LACO</name>
<dbReference type="InterPro" id="IPR036597">
    <property type="entry name" value="Fido-like_dom_sf"/>
</dbReference>
<dbReference type="Proteomes" id="UP000215828">
    <property type="component" value="Unassembled WGS sequence"/>
</dbReference>
<keyword evidence="5" id="KW-1185">Reference proteome</keyword>
<evidence type="ECO:0000313" key="5">
    <source>
        <dbReference type="Proteomes" id="UP000216316"/>
    </source>
</evidence>
<sequence>MILQNKYHMTVDQNRRMAKRSLTCLVYTNSRFEGLTTTFSQTQNIIDGLDVDGVSIDDINTIVQIKRGWQYIINDSESLAFDKLKLINTIVALYDAFEPGTIRTGSSQVVLMSDDTYTPEIPSESKEKEYFEDLMNKDRSATDKAITLMYHNMRNQIFWDGNKRSATLAANKIMIDNGVGLINIPLNKWGKWNELISNYYRTNEIEKIKEWTYENGIQGIDLNKKQEKIYQSEAKEV</sequence>
<protein>
    <submittedName>
        <fullName evidence="3">Filamentation induced by cAMP protein fic</fullName>
    </submittedName>
</protein>
<dbReference type="AlphaFoldDB" id="A0A256LIM7"/>